<protein>
    <submittedName>
        <fullName evidence="2">Uncharacterized protein</fullName>
    </submittedName>
</protein>
<dbReference type="AlphaFoldDB" id="A0A261XSW6"/>
<comment type="caution">
    <text evidence="2">The sequence shown here is derived from an EMBL/GenBank/DDBJ whole genome shotgun (WGS) entry which is preliminary data.</text>
</comment>
<evidence type="ECO:0000256" key="1">
    <source>
        <dbReference type="SAM" id="MobiDB-lite"/>
    </source>
</evidence>
<evidence type="ECO:0000313" key="2">
    <source>
        <dbReference type="EMBL" id="OZJ01403.1"/>
    </source>
</evidence>
<gene>
    <name evidence="2" type="ORF">BZG36_05669</name>
</gene>
<organism evidence="2 3">
    <name type="scientific">Bifiguratus adelaidae</name>
    <dbReference type="NCBI Taxonomy" id="1938954"/>
    <lineage>
        <taxon>Eukaryota</taxon>
        <taxon>Fungi</taxon>
        <taxon>Fungi incertae sedis</taxon>
        <taxon>Mucoromycota</taxon>
        <taxon>Mucoromycotina</taxon>
        <taxon>Endogonomycetes</taxon>
        <taxon>Endogonales</taxon>
        <taxon>Endogonales incertae sedis</taxon>
        <taxon>Bifiguratus</taxon>
    </lineage>
</organism>
<feature type="non-terminal residue" evidence="2">
    <location>
        <position position="145"/>
    </location>
</feature>
<feature type="compositionally biased region" description="Polar residues" evidence="1">
    <location>
        <begin position="49"/>
        <end position="58"/>
    </location>
</feature>
<sequence length="145" mass="16069">MFAEKAQKIDHDDSNWQTIPTRASSGPTTRSTAKMMKGENKENEVPGGQYSNVSHQTQHALHKAKHKVAHRAQELSNIARDTVNQMHLSEKANVASAKIAEGARYAGEKATEHYHYAKQRAGEGTQFAKRKVGGNVEYVENAAQR</sequence>
<dbReference type="Proteomes" id="UP000242875">
    <property type="component" value="Unassembled WGS sequence"/>
</dbReference>
<feature type="compositionally biased region" description="Polar residues" evidence="1">
    <location>
        <begin position="15"/>
        <end position="32"/>
    </location>
</feature>
<name>A0A261XSW6_9FUNG</name>
<keyword evidence="3" id="KW-1185">Reference proteome</keyword>
<accession>A0A261XSW6</accession>
<feature type="compositionally biased region" description="Basic and acidic residues" evidence="1">
    <location>
        <begin position="1"/>
        <end position="14"/>
    </location>
</feature>
<dbReference type="EMBL" id="MVBO01000399">
    <property type="protein sequence ID" value="OZJ01403.1"/>
    <property type="molecule type" value="Genomic_DNA"/>
</dbReference>
<proteinExistence type="predicted"/>
<evidence type="ECO:0000313" key="3">
    <source>
        <dbReference type="Proteomes" id="UP000242875"/>
    </source>
</evidence>
<reference evidence="2 3" key="1">
    <citation type="journal article" date="2017" name="Mycologia">
        <title>Bifiguratus adelaidae, gen. et sp. nov., a new member of Mucoromycotina in endophytic and soil-dwelling habitats.</title>
        <authorList>
            <person name="Torres-Cruz T.J."/>
            <person name="Billingsley Tobias T.L."/>
            <person name="Almatruk M."/>
            <person name="Hesse C."/>
            <person name="Kuske C.R."/>
            <person name="Desiro A."/>
            <person name="Benucci G.M."/>
            <person name="Bonito G."/>
            <person name="Stajich J.E."/>
            <person name="Dunlap C."/>
            <person name="Arnold A.E."/>
            <person name="Porras-Alfaro A."/>
        </authorList>
    </citation>
    <scope>NUCLEOTIDE SEQUENCE [LARGE SCALE GENOMIC DNA]</scope>
    <source>
        <strain evidence="2 3">AZ0501</strain>
    </source>
</reference>
<feature type="region of interest" description="Disordered" evidence="1">
    <location>
        <begin position="1"/>
        <end position="60"/>
    </location>
</feature>